<dbReference type="NCBIfam" id="TIGR03081">
    <property type="entry name" value="metmalonyl_epim"/>
    <property type="match status" value="1"/>
</dbReference>
<dbReference type="InterPro" id="IPR029068">
    <property type="entry name" value="Glyas_Bleomycin-R_OHBP_Dase"/>
</dbReference>
<keyword evidence="4" id="KW-0413">Isomerase</keyword>
<dbReference type="PANTHER" id="PTHR43048:SF3">
    <property type="entry name" value="METHYLMALONYL-COA EPIMERASE, MITOCHONDRIAL"/>
    <property type="match status" value="1"/>
</dbReference>
<dbReference type="EC" id="5.1.99.1" evidence="4"/>
<gene>
    <name evidence="4" type="primary">mce</name>
    <name evidence="4" type="ORF">ACFSFY_11230</name>
</gene>
<keyword evidence="5" id="KW-1185">Reference proteome</keyword>
<dbReference type="InterPro" id="IPR037523">
    <property type="entry name" value="VOC_core"/>
</dbReference>
<dbReference type="PANTHER" id="PTHR43048">
    <property type="entry name" value="METHYLMALONYL-COA EPIMERASE"/>
    <property type="match status" value="1"/>
</dbReference>
<name>A0ABW4SIV9_9BACL</name>
<dbReference type="PROSITE" id="PS51819">
    <property type="entry name" value="VOC"/>
    <property type="match status" value="1"/>
</dbReference>
<evidence type="ECO:0000259" key="3">
    <source>
        <dbReference type="PROSITE" id="PS51819"/>
    </source>
</evidence>
<evidence type="ECO:0000256" key="1">
    <source>
        <dbReference type="ARBA" id="ARBA00009308"/>
    </source>
</evidence>
<dbReference type="InterPro" id="IPR017515">
    <property type="entry name" value="MeMalonyl-CoA_epimerase"/>
</dbReference>
<evidence type="ECO:0000313" key="4">
    <source>
        <dbReference type="EMBL" id="MFD1928601.1"/>
    </source>
</evidence>
<evidence type="ECO:0000313" key="5">
    <source>
        <dbReference type="Proteomes" id="UP001597218"/>
    </source>
</evidence>
<evidence type="ECO:0000256" key="2">
    <source>
        <dbReference type="ARBA" id="ARBA00022723"/>
    </source>
</evidence>
<dbReference type="GO" id="GO:0004493">
    <property type="term" value="F:methylmalonyl-CoA epimerase activity"/>
    <property type="evidence" value="ECO:0007669"/>
    <property type="project" value="UniProtKB-EC"/>
</dbReference>
<organism evidence="4 5">
    <name type="scientific">Sporosarcina siberiensis</name>
    <dbReference type="NCBI Taxonomy" id="1365606"/>
    <lineage>
        <taxon>Bacteria</taxon>
        <taxon>Bacillati</taxon>
        <taxon>Bacillota</taxon>
        <taxon>Bacilli</taxon>
        <taxon>Bacillales</taxon>
        <taxon>Caryophanaceae</taxon>
        <taxon>Sporosarcina</taxon>
    </lineage>
</organism>
<proteinExistence type="inferred from homology"/>
<dbReference type="CDD" id="cd07249">
    <property type="entry name" value="MMCE"/>
    <property type="match status" value="1"/>
</dbReference>
<sequence>MEAIYDHVGIAVRSIDEALPFYLEVLGGVVEDRYTSEAPGVEVHVAVVRTADNLIELLEPTNKNSPIDRFIKQKGKGVHHMAYRVDDLDKAILDAENKGVRFLEDTLRTNARGRRLIYINPISTDGTLIELCTYPDNLKKNFT</sequence>
<dbReference type="Gene3D" id="3.10.180.10">
    <property type="entry name" value="2,3-Dihydroxybiphenyl 1,2-Dioxygenase, domain 1"/>
    <property type="match status" value="1"/>
</dbReference>
<keyword evidence="2" id="KW-0479">Metal-binding</keyword>
<comment type="similarity">
    <text evidence="1">Belongs to the methylmalonyl-CoA epimerase family.</text>
</comment>
<dbReference type="InterPro" id="IPR051785">
    <property type="entry name" value="MMCE/EMCE_epimerase"/>
</dbReference>
<dbReference type="EMBL" id="JBHUGI010000032">
    <property type="protein sequence ID" value="MFD1928601.1"/>
    <property type="molecule type" value="Genomic_DNA"/>
</dbReference>
<accession>A0ABW4SIV9</accession>
<dbReference type="Pfam" id="PF13669">
    <property type="entry name" value="Glyoxalase_4"/>
    <property type="match status" value="1"/>
</dbReference>
<dbReference type="RefSeq" id="WP_381538069.1">
    <property type="nucleotide sequence ID" value="NZ_JBHUGI010000032.1"/>
</dbReference>
<dbReference type="Proteomes" id="UP001597218">
    <property type="component" value="Unassembled WGS sequence"/>
</dbReference>
<protein>
    <submittedName>
        <fullName evidence="4">Methylmalonyl-CoA epimerase</fullName>
        <ecNumber evidence="4">5.1.99.1</ecNumber>
    </submittedName>
</protein>
<feature type="domain" description="VOC" evidence="3">
    <location>
        <begin position="4"/>
        <end position="134"/>
    </location>
</feature>
<comment type="caution">
    <text evidence="4">The sequence shown here is derived from an EMBL/GenBank/DDBJ whole genome shotgun (WGS) entry which is preliminary data.</text>
</comment>
<reference evidence="5" key="1">
    <citation type="journal article" date="2019" name="Int. J. Syst. Evol. Microbiol.">
        <title>The Global Catalogue of Microorganisms (GCM) 10K type strain sequencing project: providing services to taxonomists for standard genome sequencing and annotation.</title>
        <authorList>
            <consortium name="The Broad Institute Genomics Platform"/>
            <consortium name="The Broad Institute Genome Sequencing Center for Infectious Disease"/>
            <person name="Wu L."/>
            <person name="Ma J."/>
        </authorList>
    </citation>
    <scope>NUCLEOTIDE SEQUENCE [LARGE SCALE GENOMIC DNA]</scope>
    <source>
        <strain evidence="5">CGMCC 4.7177</strain>
    </source>
</reference>
<dbReference type="SUPFAM" id="SSF54593">
    <property type="entry name" value="Glyoxalase/Bleomycin resistance protein/Dihydroxybiphenyl dioxygenase"/>
    <property type="match status" value="1"/>
</dbReference>